<feature type="transmembrane region" description="Helical" evidence="1">
    <location>
        <begin position="6"/>
        <end position="29"/>
    </location>
</feature>
<dbReference type="PANTHER" id="PTHR42208">
    <property type="entry name" value="HEAVY METAL TRANSPORTER-RELATED"/>
    <property type="match status" value="1"/>
</dbReference>
<dbReference type="Pfam" id="PF13386">
    <property type="entry name" value="DsbD_2"/>
    <property type="match status" value="1"/>
</dbReference>
<evidence type="ECO:0000256" key="1">
    <source>
        <dbReference type="SAM" id="Phobius"/>
    </source>
</evidence>
<dbReference type="EMBL" id="AP024749">
    <property type="protein sequence ID" value="BCY29256.1"/>
    <property type="molecule type" value="Genomic_DNA"/>
</dbReference>
<dbReference type="Proteomes" id="UP000825258">
    <property type="component" value="Chromosome"/>
</dbReference>
<protein>
    <submittedName>
        <fullName evidence="3">Membrane protein</fullName>
    </submittedName>
</protein>
<name>A0ABM7SDH4_9FLAO</name>
<proteinExistence type="predicted"/>
<evidence type="ECO:0000313" key="3">
    <source>
        <dbReference type="EMBL" id="BCY29256.1"/>
    </source>
</evidence>
<keyword evidence="1" id="KW-1133">Transmembrane helix</keyword>
<gene>
    <name evidence="3" type="ORF">KK2020170_21240</name>
</gene>
<accession>A0ABM7SDH4</accession>
<feature type="transmembrane region" description="Helical" evidence="1">
    <location>
        <begin position="194"/>
        <end position="217"/>
    </location>
</feature>
<dbReference type="PANTHER" id="PTHR42208:SF1">
    <property type="entry name" value="HEAVY METAL TRANSPORTER"/>
    <property type="match status" value="1"/>
</dbReference>
<keyword evidence="1" id="KW-0472">Membrane</keyword>
<evidence type="ECO:0000259" key="2">
    <source>
        <dbReference type="Pfam" id="PF13386"/>
    </source>
</evidence>
<feature type="transmembrane region" description="Helical" evidence="1">
    <location>
        <begin position="75"/>
        <end position="91"/>
    </location>
</feature>
<dbReference type="InterPro" id="IPR039447">
    <property type="entry name" value="UreH-like_TM_dom"/>
</dbReference>
<feature type="domain" description="Urease accessory protein UreH-like transmembrane" evidence="2">
    <location>
        <begin position="4"/>
        <end position="204"/>
    </location>
</feature>
<feature type="transmembrane region" description="Helical" evidence="1">
    <location>
        <begin position="157"/>
        <end position="182"/>
    </location>
</feature>
<evidence type="ECO:0000313" key="4">
    <source>
        <dbReference type="Proteomes" id="UP000825258"/>
    </source>
</evidence>
<dbReference type="RefSeq" id="WP_221258345.1">
    <property type="nucleotide sequence ID" value="NZ_AP024749.1"/>
</dbReference>
<keyword evidence="1" id="KW-0812">Transmembrane</keyword>
<organism evidence="3 4">
    <name type="scientific">Flavobacterium okayamense</name>
    <dbReference type="NCBI Taxonomy" id="2830782"/>
    <lineage>
        <taxon>Bacteria</taxon>
        <taxon>Pseudomonadati</taxon>
        <taxon>Bacteroidota</taxon>
        <taxon>Flavobacteriia</taxon>
        <taxon>Flavobacteriales</taxon>
        <taxon>Flavobacteriaceae</taxon>
        <taxon>Flavobacterium</taxon>
    </lineage>
</organism>
<feature type="transmembrane region" description="Helical" evidence="1">
    <location>
        <begin position="49"/>
        <end position="69"/>
    </location>
</feature>
<sequence>MLYTALIFGLISSLHCVGMCGPIALMLPVDQNNEAKRVLQTLTYHLGKLVSYGSLGLLFGILGKGFFFAGMQQQLSIAVGVIMILIAIVPEKEFAKYNFSKPVYKVITKVKSSLGQQFKKKSFSSFFTIGLLNGFLPCGMVYVALFGALAMNSIDLGILYMILFGIGTIPLMSLVTYISNAFSTSFRSKIQKVIPFIAVCIGVLFIMRGLGLSIPYISPSTMDLFVQQEANCH</sequence>
<keyword evidence="4" id="KW-1185">Reference proteome</keyword>
<reference evidence="3 4" key="1">
    <citation type="submission" date="2021-06" db="EMBL/GenBank/DDBJ databases">
        <title>Whole genome sequences of Flavobacterium sp. KK2020170 and assembly.</title>
        <authorList>
            <person name="Kitahara K."/>
            <person name="Miyoshi S."/>
            <person name="Uesaka K."/>
        </authorList>
    </citation>
    <scope>NUCLEOTIDE SEQUENCE [LARGE SCALE GENOMIC DNA]</scope>
    <source>
        <strain evidence="3 4">KK2020170</strain>
    </source>
</reference>
<feature type="transmembrane region" description="Helical" evidence="1">
    <location>
        <begin position="126"/>
        <end position="151"/>
    </location>
</feature>